<reference evidence="11 12" key="1">
    <citation type="submission" date="2016-10" db="EMBL/GenBank/DDBJ databases">
        <authorList>
            <person name="de Groot N.N."/>
        </authorList>
    </citation>
    <scope>NUCLEOTIDE SEQUENCE [LARGE SCALE GENOMIC DNA]</scope>
    <source>
        <strain evidence="11 12">DSM 22024</strain>
    </source>
</reference>
<evidence type="ECO:0000256" key="2">
    <source>
        <dbReference type="ARBA" id="ARBA00012601"/>
    </source>
</evidence>
<gene>
    <name evidence="11" type="ORF">SAMN04489717_2988</name>
</gene>
<feature type="region of interest" description="Disordered" evidence="9">
    <location>
        <begin position="42"/>
        <end position="69"/>
    </location>
</feature>
<accession>A0A1H1SZC6</accession>
<evidence type="ECO:0000256" key="7">
    <source>
        <dbReference type="ARBA" id="ARBA00023326"/>
    </source>
</evidence>
<name>A0A1H1SZC6_9ACTN</name>
<dbReference type="Proteomes" id="UP000198983">
    <property type="component" value="Chromosome I"/>
</dbReference>
<evidence type="ECO:0000256" key="5">
    <source>
        <dbReference type="ARBA" id="ARBA00023277"/>
    </source>
</evidence>
<evidence type="ECO:0000313" key="12">
    <source>
        <dbReference type="Proteomes" id="UP000198983"/>
    </source>
</evidence>
<dbReference type="InterPro" id="IPR001547">
    <property type="entry name" value="Glyco_hydro_5"/>
</dbReference>
<protein>
    <recommendedName>
        <fullName evidence="2">cellulase</fullName>
        <ecNumber evidence="2">3.2.1.4</ecNumber>
    </recommendedName>
</protein>
<evidence type="ECO:0000256" key="1">
    <source>
        <dbReference type="ARBA" id="ARBA00000966"/>
    </source>
</evidence>
<evidence type="ECO:0000256" key="6">
    <source>
        <dbReference type="ARBA" id="ARBA00023295"/>
    </source>
</evidence>
<dbReference type="InterPro" id="IPR017853">
    <property type="entry name" value="GH"/>
</dbReference>
<keyword evidence="4" id="KW-0136">Cellulose degradation</keyword>
<dbReference type="InterPro" id="IPR018087">
    <property type="entry name" value="Glyco_hydro_5_CS"/>
</dbReference>
<dbReference type="EMBL" id="LT629732">
    <property type="protein sequence ID" value="SDS53076.1"/>
    <property type="molecule type" value="Genomic_DNA"/>
</dbReference>
<dbReference type="GO" id="GO:0030245">
    <property type="term" value="P:cellulose catabolic process"/>
    <property type="evidence" value="ECO:0007669"/>
    <property type="project" value="UniProtKB-KW"/>
</dbReference>
<feature type="domain" description="Glycoside hydrolase family 5" evidence="10">
    <location>
        <begin position="70"/>
        <end position="374"/>
    </location>
</feature>
<dbReference type="PANTHER" id="PTHR35923:SF2">
    <property type="entry name" value="ENDOGLUCANASE"/>
    <property type="match status" value="1"/>
</dbReference>
<comment type="catalytic activity">
    <reaction evidence="1">
        <text>Endohydrolysis of (1-&gt;4)-beta-D-glucosidic linkages in cellulose, lichenin and cereal beta-D-glucans.</text>
        <dbReference type="EC" id="3.2.1.4"/>
    </reaction>
</comment>
<evidence type="ECO:0000256" key="8">
    <source>
        <dbReference type="RuleBase" id="RU361153"/>
    </source>
</evidence>
<dbReference type="GO" id="GO:0008810">
    <property type="term" value="F:cellulase activity"/>
    <property type="evidence" value="ECO:0007669"/>
    <property type="project" value="UniProtKB-EC"/>
</dbReference>
<evidence type="ECO:0000256" key="4">
    <source>
        <dbReference type="ARBA" id="ARBA00023001"/>
    </source>
</evidence>
<dbReference type="PANTHER" id="PTHR35923">
    <property type="entry name" value="MAJOR EXTRACELLULAR ENDOGLUCANASE"/>
    <property type="match status" value="1"/>
</dbReference>
<dbReference type="STRING" id="117157.SAMN04489717_2988"/>
<dbReference type="SUPFAM" id="SSF51445">
    <property type="entry name" value="(Trans)glycosidases"/>
    <property type="match status" value="1"/>
</dbReference>
<evidence type="ECO:0000259" key="10">
    <source>
        <dbReference type="Pfam" id="PF00150"/>
    </source>
</evidence>
<dbReference type="Pfam" id="PF00150">
    <property type="entry name" value="Cellulase"/>
    <property type="match status" value="1"/>
</dbReference>
<keyword evidence="5" id="KW-0119">Carbohydrate metabolism</keyword>
<comment type="similarity">
    <text evidence="8">Belongs to the glycosyl hydrolase 5 (cellulase A) family.</text>
</comment>
<evidence type="ECO:0000256" key="3">
    <source>
        <dbReference type="ARBA" id="ARBA00022801"/>
    </source>
</evidence>
<dbReference type="AlphaFoldDB" id="A0A1H1SZC6"/>
<keyword evidence="6 8" id="KW-0326">Glycosidase</keyword>
<dbReference type="EC" id="3.2.1.4" evidence="2"/>
<sequence>MLTWVSSRYRKTTKRGRVAVLLVPVVVALIVGVVAAFAPKPGTAPGDDKATAGGNAKIQTPLHTDGPNIVDASGKKVNLTGVNWFGFETETFAPHGLWARNWESMLDQIRSTGFNTIRLPYTNQMFDKESKPTGINYKLNPDLKGLKGLPLMDKIVKGATDRGLMVLLDRHRPTAQAQSELWYTSDVSEKRWIDDWTMLAKHYKSDPLVIGADLHNEPRGQATWGTGEKSTDWRLAAERAGNAVLKANPNWLIAVEGIESYKNNYYWWGGNLMGAEQYPVRLVKNDKLVYAPHDYGPGVYQQKWFQAPNYPNNLPGVWEKHWAYLKDKTPLLLGEFGGKSVSPKTAEGKWQHATVAFAKKHGLNYTYWSWNANSGDTGGVLKDDWKTVDKAKLQMLRQYQAPLAEVPTADKR</sequence>
<organism evidence="11 12">
    <name type="scientific">Actinopolymorpha singaporensis</name>
    <dbReference type="NCBI Taxonomy" id="117157"/>
    <lineage>
        <taxon>Bacteria</taxon>
        <taxon>Bacillati</taxon>
        <taxon>Actinomycetota</taxon>
        <taxon>Actinomycetes</taxon>
        <taxon>Propionibacteriales</taxon>
        <taxon>Actinopolymorphaceae</taxon>
        <taxon>Actinopolymorpha</taxon>
    </lineage>
</organism>
<dbReference type="Gene3D" id="3.20.20.80">
    <property type="entry name" value="Glycosidases"/>
    <property type="match status" value="1"/>
</dbReference>
<keyword evidence="12" id="KW-1185">Reference proteome</keyword>
<keyword evidence="3 8" id="KW-0378">Hydrolase</keyword>
<evidence type="ECO:0000256" key="9">
    <source>
        <dbReference type="SAM" id="MobiDB-lite"/>
    </source>
</evidence>
<evidence type="ECO:0000313" key="11">
    <source>
        <dbReference type="EMBL" id="SDS53076.1"/>
    </source>
</evidence>
<proteinExistence type="inferred from homology"/>
<keyword evidence="7" id="KW-0624">Polysaccharide degradation</keyword>
<dbReference type="PROSITE" id="PS00659">
    <property type="entry name" value="GLYCOSYL_HYDROL_F5"/>
    <property type="match status" value="1"/>
</dbReference>